<dbReference type="Proteomes" id="UP000001307">
    <property type="component" value="Unassembled WGS sequence"/>
</dbReference>
<evidence type="ECO:0000313" key="2">
    <source>
        <dbReference type="EMBL" id="CBY25120.1"/>
    </source>
</evidence>
<name>E4XN65_OIKDI</name>
<dbReference type="InParanoid" id="E4XN65"/>
<evidence type="ECO:0000313" key="3">
    <source>
        <dbReference type="Proteomes" id="UP000001307"/>
    </source>
</evidence>
<evidence type="ECO:0000256" key="1">
    <source>
        <dbReference type="SAM" id="Phobius"/>
    </source>
</evidence>
<accession>E4XN65</accession>
<keyword evidence="1" id="KW-0812">Transmembrane</keyword>
<protein>
    <submittedName>
        <fullName evidence="2">Uncharacterized protein</fullName>
    </submittedName>
</protein>
<keyword evidence="3" id="KW-1185">Reference proteome</keyword>
<dbReference type="AlphaFoldDB" id="E4XN65"/>
<feature type="transmembrane region" description="Helical" evidence="1">
    <location>
        <begin position="194"/>
        <end position="213"/>
    </location>
</feature>
<proteinExistence type="predicted"/>
<sequence length="216" mass="24186">MNDLDLARLPVEKVFSENINRSMQVPSSITLGNSVASSDENLRRLSAKTIVMKAPKVISLFGEESDNSDNHASANMVFSPERDLRKKSAWPVVGGSSGSVNNLQMRAPARRIRADSRDIDTYSHKQTHQPSMIRSVSAIEAVSSMADELTDLGEQLLRDLDKTAENEKIRKQIFKINRKLLTHEKQMAAMQQRVTLITAFFGSICLGVLMFQLRRP</sequence>
<gene>
    <name evidence="2" type="ORF">GSOID_T00015619001</name>
</gene>
<reference evidence="2" key="1">
    <citation type="journal article" date="2010" name="Science">
        <title>Plasticity of animal genome architecture unmasked by rapid evolution of a pelagic tunicate.</title>
        <authorList>
            <person name="Denoeud F."/>
            <person name="Henriet S."/>
            <person name="Mungpakdee S."/>
            <person name="Aury J.M."/>
            <person name="Da Silva C."/>
            <person name="Brinkmann H."/>
            <person name="Mikhaleva J."/>
            <person name="Olsen L.C."/>
            <person name="Jubin C."/>
            <person name="Canestro C."/>
            <person name="Bouquet J.M."/>
            <person name="Danks G."/>
            <person name="Poulain J."/>
            <person name="Campsteijn C."/>
            <person name="Adamski M."/>
            <person name="Cross I."/>
            <person name="Yadetie F."/>
            <person name="Muffato M."/>
            <person name="Louis A."/>
            <person name="Butcher S."/>
            <person name="Tsagkogeorga G."/>
            <person name="Konrad A."/>
            <person name="Singh S."/>
            <person name="Jensen M.F."/>
            <person name="Cong E.H."/>
            <person name="Eikeseth-Otteraa H."/>
            <person name="Noel B."/>
            <person name="Anthouard V."/>
            <person name="Porcel B.M."/>
            <person name="Kachouri-Lafond R."/>
            <person name="Nishino A."/>
            <person name="Ugolini M."/>
            <person name="Chourrout P."/>
            <person name="Nishida H."/>
            <person name="Aasland R."/>
            <person name="Huzurbazar S."/>
            <person name="Westhof E."/>
            <person name="Delsuc F."/>
            <person name="Lehrach H."/>
            <person name="Reinhardt R."/>
            <person name="Weissenbach J."/>
            <person name="Roy S.W."/>
            <person name="Artiguenave F."/>
            <person name="Postlethwait J.H."/>
            <person name="Manak J.R."/>
            <person name="Thompson E.M."/>
            <person name="Jaillon O."/>
            <person name="Du Pasquier L."/>
            <person name="Boudinot P."/>
            <person name="Liberles D.A."/>
            <person name="Volff J.N."/>
            <person name="Philippe H."/>
            <person name="Lenhard B."/>
            <person name="Roest Crollius H."/>
            <person name="Wincker P."/>
            <person name="Chourrout D."/>
        </authorList>
    </citation>
    <scope>NUCLEOTIDE SEQUENCE [LARGE SCALE GENOMIC DNA]</scope>
</reference>
<keyword evidence="1" id="KW-1133">Transmembrane helix</keyword>
<organism evidence="2">
    <name type="scientific">Oikopleura dioica</name>
    <name type="common">Tunicate</name>
    <dbReference type="NCBI Taxonomy" id="34765"/>
    <lineage>
        <taxon>Eukaryota</taxon>
        <taxon>Metazoa</taxon>
        <taxon>Chordata</taxon>
        <taxon>Tunicata</taxon>
        <taxon>Appendicularia</taxon>
        <taxon>Copelata</taxon>
        <taxon>Oikopleuridae</taxon>
        <taxon>Oikopleura</taxon>
    </lineage>
</organism>
<keyword evidence="1" id="KW-0472">Membrane</keyword>
<dbReference type="OrthoDB" id="10496473at2759"/>
<dbReference type="EMBL" id="FN653081">
    <property type="protein sequence ID" value="CBY25120.1"/>
    <property type="molecule type" value="Genomic_DNA"/>
</dbReference>